<feature type="binding site" evidence="8">
    <location>
        <position position="434"/>
    </location>
    <ligand>
        <name>[4Fe-4S] cluster</name>
        <dbReference type="ChEBI" id="CHEBI:49883"/>
        <label>1</label>
    </ligand>
</feature>
<dbReference type="PROSITE" id="PS00198">
    <property type="entry name" value="4FE4S_FER_1"/>
    <property type="match status" value="2"/>
</dbReference>
<dbReference type="Pfam" id="PF13375">
    <property type="entry name" value="RnfC_N"/>
    <property type="match status" value="1"/>
</dbReference>
<dbReference type="HAMAP" id="MF_00461">
    <property type="entry name" value="RsxC_RnfC"/>
    <property type="match status" value="1"/>
</dbReference>
<gene>
    <name evidence="11" type="primary">rsxC</name>
    <name evidence="8" type="synonym">rnfC</name>
    <name evidence="11" type="ORF">J0A65_13790</name>
</gene>
<feature type="compositionally biased region" description="Low complexity" evidence="9">
    <location>
        <begin position="639"/>
        <end position="661"/>
    </location>
</feature>
<keyword evidence="2 8" id="KW-0004">4Fe-4S</keyword>
<evidence type="ECO:0000256" key="4">
    <source>
        <dbReference type="ARBA" id="ARBA00022737"/>
    </source>
</evidence>
<dbReference type="Pfam" id="PF10531">
    <property type="entry name" value="SLBB"/>
    <property type="match status" value="1"/>
</dbReference>
<dbReference type="Pfam" id="PF01512">
    <property type="entry name" value="Complex1_51K"/>
    <property type="match status" value="1"/>
</dbReference>
<evidence type="ECO:0000256" key="3">
    <source>
        <dbReference type="ARBA" id="ARBA00022723"/>
    </source>
</evidence>
<comment type="subunit">
    <text evidence="8">The complex is composed of six subunits: RnfA, RnfB, RnfC, RnfD, RnfE and RnfG.</text>
</comment>
<keyword evidence="7 8" id="KW-0411">Iron-sulfur</keyword>
<keyword evidence="8" id="KW-1003">Cell membrane</keyword>
<keyword evidence="1 8" id="KW-0813">Transport</keyword>
<dbReference type="InterPro" id="IPR019554">
    <property type="entry name" value="Soluble_ligand-bd"/>
</dbReference>
<keyword evidence="8" id="KW-0472">Membrane</keyword>
<dbReference type="EC" id="7.-.-.-" evidence="8"/>
<dbReference type="InterPro" id="IPR010208">
    <property type="entry name" value="Ion_transpt_RnfC/RsxC"/>
</dbReference>
<feature type="compositionally biased region" description="Low complexity" evidence="9">
    <location>
        <begin position="570"/>
        <end position="591"/>
    </location>
</feature>
<name>A0ABS3CUY7_9ALTE</name>
<evidence type="ECO:0000256" key="6">
    <source>
        <dbReference type="ARBA" id="ARBA00023004"/>
    </source>
</evidence>
<dbReference type="EMBL" id="JAFKCS010000013">
    <property type="protein sequence ID" value="MBN7820943.1"/>
    <property type="molecule type" value="Genomic_DNA"/>
</dbReference>
<feature type="domain" description="4Fe-4S ferredoxin-type" evidence="10">
    <location>
        <begin position="375"/>
        <end position="405"/>
    </location>
</feature>
<feature type="binding site" evidence="8">
    <location>
        <position position="395"/>
    </location>
    <ligand>
        <name>[4Fe-4S] cluster</name>
        <dbReference type="ChEBI" id="CHEBI:49883"/>
        <label>2</label>
    </ligand>
</feature>
<evidence type="ECO:0000256" key="2">
    <source>
        <dbReference type="ARBA" id="ARBA00022485"/>
    </source>
</evidence>
<keyword evidence="6 8" id="KW-0408">Iron</keyword>
<feature type="compositionally biased region" description="Basic and acidic residues" evidence="9">
    <location>
        <begin position="725"/>
        <end position="734"/>
    </location>
</feature>
<keyword evidence="8" id="KW-0997">Cell inner membrane</keyword>
<feature type="binding site" evidence="8">
    <location>
        <position position="427"/>
    </location>
    <ligand>
        <name>[4Fe-4S] cluster</name>
        <dbReference type="ChEBI" id="CHEBI:49883"/>
        <label>2</label>
    </ligand>
</feature>
<evidence type="ECO:0000256" key="5">
    <source>
        <dbReference type="ARBA" id="ARBA00022982"/>
    </source>
</evidence>
<dbReference type="SUPFAM" id="SSF142019">
    <property type="entry name" value="Nqo1 FMN-binding domain-like"/>
    <property type="match status" value="1"/>
</dbReference>
<feature type="binding site" evidence="8">
    <location>
        <position position="385"/>
    </location>
    <ligand>
        <name>[4Fe-4S] cluster</name>
        <dbReference type="ChEBI" id="CHEBI:49883"/>
        <label>1</label>
    </ligand>
</feature>
<organism evidence="11 12">
    <name type="scientific">Bowmanella yangjiangensis</name>
    <dbReference type="NCBI Taxonomy" id="2811230"/>
    <lineage>
        <taxon>Bacteria</taxon>
        <taxon>Pseudomonadati</taxon>
        <taxon>Pseudomonadota</taxon>
        <taxon>Gammaproteobacteria</taxon>
        <taxon>Alteromonadales</taxon>
        <taxon>Alteromonadaceae</taxon>
        <taxon>Bowmanella</taxon>
    </lineage>
</organism>
<feature type="domain" description="4Fe-4S ferredoxin-type" evidence="10">
    <location>
        <begin position="415"/>
        <end position="444"/>
    </location>
</feature>
<comment type="cofactor">
    <cofactor evidence="8">
        <name>[4Fe-4S] cluster</name>
        <dbReference type="ChEBI" id="CHEBI:49883"/>
    </cofactor>
    <text evidence="8">Binds 2 [4Fe-4S] clusters per subunit.</text>
</comment>
<proteinExistence type="inferred from homology"/>
<feature type="binding site" evidence="8">
    <location>
        <position position="424"/>
    </location>
    <ligand>
        <name>[4Fe-4S] cluster</name>
        <dbReference type="ChEBI" id="CHEBI:49883"/>
        <label>2</label>
    </ligand>
</feature>
<evidence type="ECO:0000313" key="11">
    <source>
        <dbReference type="EMBL" id="MBN7820943.1"/>
    </source>
</evidence>
<protein>
    <recommendedName>
        <fullName evidence="8">Ion-translocating oxidoreductase complex subunit C</fullName>
        <ecNumber evidence="8">7.-.-.-</ecNumber>
    </recommendedName>
    <alternativeName>
        <fullName evidence="8">Rnf electron transport complex subunit C</fullName>
    </alternativeName>
</protein>
<dbReference type="PROSITE" id="PS51379">
    <property type="entry name" value="4FE4S_FER_2"/>
    <property type="match status" value="2"/>
</dbReference>
<evidence type="ECO:0000256" key="9">
    <source>
        <dbReference type="SAM" id="MobiDB-lite"/>
    </source>
</evidence>
<keyword evidence="3 8" id="KW-0479">Metal-binding</keyword>
<feature type="region of interest" description="Disordered" evidence="9">
    <location>
        <begin position="473"/>
        <end position="809"/>
    </location>
</feature>
<evidence type="ECO:0000256" key="8">
    <source>
        <dbReference type="HAMAP-Rule" id="MF_00461"/>
    </source>
</evidence>
<feature type="compositionally biased region" description="Basic and acidic residues" evidence="9">
    <location>
        <begin position="749"/>
        <end position="759"/>
    </location>
</feature>
<feature type="binding site" evidence="8">
    <location>
        <position position="430"/>
    </location>
    <ligand>
        <name>[4Fe-4S] cluster</name>
        <dbReference type="ChEBI" id="CHEBI:49883"/>
        <label>2</label>
    </ligand>
</feature>
<feature type="compositionally biased region" description="Low complexity" evidence="9">
    <location>
        <begin position="495"/>
        <end position="511"/>
    </location>
</feature>
<comment type="subcellular location">
    <subcellularLocation>
        <location evidence="8">Cell inner membrane</location>
        <topology evidence="8">Peripheral membrane protein</topology>
    </subcellularLocation>
</comment>
<feature type="compositionally biased region" description="Polar residues" evidence="9">
    <location>
        <begin position="690"/>
        <end position="699"/>
    </location>
</feature>
<keyword evidence="4 8" id="KW-0677">Repeat</keyword>
<feature type="compositionally biased region" description="Basic and acidic residues" evidence="9">
    <location>
        <begin position="473"/>
        <end position="494"/>
    </location>
</feature>
<dbReference type="InterPro" id="IPR017896">
    <property type="entry name" value="4Fe4S_Fe-S-bd"/>
</dbReference>
<keyword evidence="5 8" id="KW-0249">Electron transport</keyword>
<evidence type="ECO:0000256" key="7">
    <source>
        <dbReference type="ARBA" id="ARBA00023014"/>
    </source>
</evidence>
<feature type="compositionally biased region" description="Low complexity" evidence="9">
    <location>
        <begin position="604"/>
        <end position="621"/>
    </location>
</feature>
<sequence>MEERSTLQSLIDKIRQGRFFDFPGGVHPPGRKEMSNQDLIGKAGLPERLYLTVKQHIGTEGQLQVAVGDQVLKGQALTRSTNLFSLPIHAPTSGQITAIGPHVSAHPSGMAELTVEITPDGQDRWHSLTPLPDYQQLPKIKIIEAICDAGIAGMGGAGFPTHIKVSPKKDVEFLIINGAECEPYITADDRLMREHAWQIRQGIDVLCHLLNPGHVLIAIEDNKPQAIQAMQVACQENPDYIVCPIPTKYPAGGEKQLIQVLTGREVPHGRLPIDVGVIMQNVGTCFAVADAIFTGKPLIQRVVTLTGEAMQRPSNVWALLGTPVNHLLAQAGYQAQRQNTPRLIMGGPMMGFSLVSDQVPVVKSTNCILAPTDQEMILPEEEQACIRCSACADACPVSLLPQQLYWHSKAKELDKAQDYHLFDCIECGACAYVCPSQIPLVHYYRVAKAQVRQQEEEKQKADKARDRFEARKERLEQEKTERELKHQQAAEARRQAMASKETQASSNAAAALDRAKQRQALDQPASDSGSNDRVAAAIARAKARKEAQAAEGNTVAPAEQPPEQNKQDKVAAAIARAKAKKAAQAAENTQASDNAPAETDKQAKVAAAVARAKAKKAAQAAEKTETSDSTPAETDKQAKVAAAVARAKAKKAAQAAEKTATSDSAPAETDKQAKVAAAVARAKARKAAQEASTDNQSDTPAEAKEKPVKAPRAPRKVNKTATDNAKAETDDPKAQRIAAAIEQAKARKVQKDQAAKPTDEEPGIAMAPEVTIDEDKKQRVAAAIAKAKARKAKQNAQSSAANQQENTEE</sequence>
<comment type="similarity">
    <text evidence="8">Belongs to the 4Fe4S bacterial-type ferredoxin family. RnfC subfamily.</text>
</comment>
<dbReference type="RefSeq" id="WP_206594801.1">
    <property type="nucleotide sequence ID" value="NZ_JAFKCS010000013.1"/>
</dbReference>
<comment type="caution">
    <text evidence="11">The sequence shown here is derived from an EMBL/GenBank/DDBJ whole genome shotgun (WGS) entry which is preliminary data.</text>
</comment>
<dbReference type="InterPro" id="IPR017900">
    <property type="entry name" value="4Fe4S_Fe_S_CS"/>
</dbReference>
<dbReference type="SUPFAM" id="SSF46548">
    <property type="entry name" value="alpha-helical ferredoxin"/>
    <property type="match status" value="1"/>
</dbReference>
<dbReference type="NCBIfam" id="TIGR01945">
    <property type="entry name" value="rnfC"/>
    <property type="match status" value="1"/>
</dbReference>
<dbReference type="Proteomes" id="UP000663992">
    <property type="component" value="Unassembled WGS sequence"/>
</dbReference>
<dbReference type="InterPro" id="IPR037225">
    <property type="entry name" value="Nuo51_FMN-bd_sf"/>
</dbReference>
<reference evidence="11 12" key="1">
    <citation type="submission" date="2021-03" db="EMBL/GenBank/DDBJ databases">
        <title>novel species isolated from a fishpond in China.</title>
        <authorList>
            <person name="Lu H."/>
            <person name="Cai Z."/>
        </authorList>
    </citation>
    <scope>NUCLEOTIDE SEQUENCE [LARGE SCALE GENOMIC DNA]</scope>
    <source>
        <strain evidence="11 12">Y57</strain>
    </source>
</reference>
<feature type="binding site" evidence="8">
    <location>
        <position position="391"/>
    </location>
    <ligand>
        <name>[4Fe-4S] cluster</name>
        <dbReference type="ChEBI" id="CHEBI:49883"/>
        <label>1</label>
    </ligand>
</feature>
<keyword evidence="12" id="KW-1185">Reference proteome</keyword>
<accession>A0ABS3CUY7</accession>
<evidence type="ECO:0000259" key="10">
    <source>
        <dbReference type="PROSITE" id="PS51379"/>
    </source>
</evidence>
<dbReference type="Pfam" id="PF12838">
    <property type="entry name" value="Fer4_7"/>
    <property type="match status" value="1"/>
</dbReference>
<dbReference type="NCBIfam" id="NF003454">
    <property type="entry name" value="PRK05035.1"/>
    <property type="match status" value="1"/>
</dbReference>
<dbReference type="Gene3D" id="3.40.50.11540">
    <property type="entry name" value="NADH-ubiquinone oxidoreductase 51kDa subunit"/>
    <property type="match status" value="1"/>
</dbReference>
<dbReference type="InterPro" id="IPR011538">
    <property type="entry name" value="Nuo51_FMN-bd"/>
</dbReference>
<feature type="binding site" evidence="8">
    <location>
        <position position="388"/>
    </location>
    <ligand>
        <name>[4Fe-4S] cluster</name>
        <dbReference type="ChEBI" id="CHEBI:49883"/>
        <label>1</label>
    </ligand>
</feature>
<feature type="compositionally biased region" description="Low complexity" evidence="9">
    <location>
        <begin position="794"/>
        <end position="809"/>
    </location>
</feature>
<evidence type="ECO:0000313" key="12">
    <source>
        <dbReference type="Proteomes" id="UP000663992"/>
    </source>
</evidence>
<dbReference type="PANTHER" id="PTHR43034">
    <property type="entry name" value="ION-TRANSLOCATING OXIDOREDUCTASE COMPLEX SUBUNIT C"/>
    <property type="match status" value="1"/>
</dbReference>
<keyword evidence="8" id="KW-1278">Translocase</keyword>
<evidence type="ECO:0000256" key="1">
    <source>
        <dbReference type="ARBA" id="ARBA00022448"/>
    </source>
</evidence>
<comment type="function">
    <text evidence="8">Part of a membrane-bound complex that couples electron transfer with translocation of ions across the membrane.</text>
</comment>
<dbReference type="Gene3D" id="3.30.70.20">
    <property type="match status" value="1"/>
</dbReference>
<dbReference type="PANTHER" id="PTHR43034:SF2">
    <property type="entry name" value="ION-TRANSLOCATING OXIDOREDUCTASE COMPLEX SUBUNIT C"/>
    <property type="match status" value="1"/>
</dbReference>
<dbReference type="InterPro" id="IPR026902">
    <property type="entry name" value="RnfC_N"/>
</dbReference>